<dbReference type="InterPro" id="IPR006205">
    <property type="entry name" value="Mev_gal_kin"/>
</dbReference>
<evidence type="ECO:0000256" key="7">
    <source>
        <dbReference type="ARBA" id="ARBA00022723"/>
    </source>
</evidence>
<evidence type="ECO:0000256" key="3">
    <source>
        <dbReference type="ARBA" id="ARBA00012103"/>
    </source>
</evidence>
<keyword evidence="11" id="KW-0460">Magnesium</keyword>
<accession>A0A8J2MIS0</accession>
<evidence type="ECO:0000259" key="19">
    <source>
        <dbReference type="Pfam" id="PF00288"/>
    </source>
</evidence>
<dbReference type="InterPro" id="IPR006204">
    <property type="entry name" value="GHMP_kinase_N_dom"/>
</dbReference>
<dbReference type="SUPFAM" id="SSF55060">
    <property type="entry name" value="GHMP Kinase, C-terminal domain"/>
    <property type="match status" value="1"/>
</dbReference>
<dbReference type="InterPro" id="IPR020568">
    <property type="entry name" value="Ribosomal_Su5_D2-typ_SF"/>
</dbReference>
<dbReference type="PANTHER" id="PTHR43290:SF2">
    <property type="entry name" value="MEVALONATE KINASE"/>
    <property type="match status" value="1"/>
</dbReference>
<protein>
    <recommendedName>
        <fullName evidence="3 18">Mevalonate kinase</fullName>
        <shortName evidence="18">MK</shortName>
        <ecNumber evidence="3 18">2.7.1.36</ecNumber>
    </recommendedName>
</protein>
<dbReference type="InterPro" id="IPR014721">
    <property type="entry name" value="Ribsml_uS5_D2-typ_fold_subgr"/>
</dbReference>
<evidence type="ECO:0000313" key="22">
    <source>
        <dbReference type="Proteomes" id="UP000789524"/>
    </source>
</evidence>
<keyword evidence="5 18" id="KW-0444">Lipid biosynthesis</keyword>
<dbReference type="GO" id="GO:0005524">
    <property type="term" value="F:ATP binding"/>
    <property type="evidence" value="ECO:0007669"/>
    <property type="project" value="UniProtKB-KW"/>
</dbReference>
<comment type="similarity">
    <text evidence="2 18">Belongs to the GHMP kinase family. Mevalonate kinase subfamily.</text>
</comment>
<dbReference type="Pfam" id="PF08544">
    <property type="entry name" value="GHMP_kinases_C"/>
    <property type="match status" value="1"/>
</dbReference>
<dbReference type="InterPro" id="IPR013750">
    <property type="entry name" value="GHMP_kinase_C_dom"/>
</dbReference>
<gene>
    <name evidence="21" type="ORF">DCHRY22_LOCUS890</name>
</gene>
<dbReference type="InterPro" id="IPR036554">
    <property type="entry name" value="GHMP_kinase_C_sf"/>
</dbReference>
<feature type="domain" description="GHMP kinase N-terminal" evidence="19">
    <location>
        <begin position="132"/>
        <end position="218"/>
    </location>
</feature>
<evidence type="ECO:0000256" key="9">
    <source>
        <dbReference type="ARBA" id="ARBA00022777"/>
    </source>
</evidence>
<keyword evidence="4 18" id="KW-0963">Cytoplasm</keyword>
<keyword evidence="7" id="KW-0479">Metal-binding</keyword>
<dbReference type="OrthoDB" id="1652964at2759"/>
<evidence type="ECO:0000256" key="16">
    <source>
        <dbReference type="ARBA" id="ARBA00023221"/>
    </source>
</evidence>
<keyword evidence="10 18" id="KW-0067">ATP-binding</keyword>
<dbReference type="EMBL" id="CAKASE010000043">
    <property type="protein sequence ID" value="CAG9558926.1"/>
    <property type="molecule type" value="Genomic_DNA"/>
</dbReference>
<keyword evidence="6 18" id="KW-0808">Transferase</keyword>
<evidence type="ECO:0000256" key="13">
    <source>
        <dbReference type="ARBA" id="ARBA00023011"/>
    </source>
</evidence>
<sequence length="393" mass="43113">MDLCKVKVTAPGKVILHGEHSVLYGEVAVACSIGLRTTTIIQEIEVTNEPTINIIFLSLGLNESIPLKKVVEYFFEPPFSKSWKNPIEVDHASHLAKVNRFWSMIKPNFEKITEIQKQSLRSFLYLFSKIFGHTDLLANSMSVEMTTELTIGAGTGSSASFAVCLVAAFLQFLKIKCGCNDKIFHLEDLERISAEAFESEKIMHGTPSGIDNTTCTFGSLVSFKKGGTPCLLDFKTNIRILLVDTKVSRNTKRLVSHVSALKEKNSDAVGCVMMACGHITTTAIKILEELAQDEVKDIEEKYRHLRDLWNMNHCLLASLGVSHPALEDIRASAEVYGFGCKLTGAGGGGHAIILLPPSSDQNTIDSLMDDLKNKGYAVKDTRLGSDGVSLEIV</sequence>
<evidence type="ECO:0000256" key="6">
    <source>
        <dbReference type="ARBA" id="ARBA00022679"/>
    </source>
</evidence>
<comment type="catalytic activity">
    <reaction evidence="18">
        <text>(R)-mevalonate + ATP = (R)-5-phosphomevalonate + ADP + H(+)</text>
        <dbReference type="Rhea" id="RHEA:17065"/>
        <dbReference type="ChEBI" id="CHEBI:15378"/>
        <dbReference type="ChEBI" id="CHEBI:30616"/>
        <dbReference type="ChEBI" id="CHEBI:36464"/>
        <dbReference type="ChEBI" id="CHEBI:58146"/>
        <dbReference type="ChEBI" id="CHEBI:456216"/>
        <dbReference type="EC" id="2.7.1.36"/>
    </reaction>
</comment>
<evidence type="ECO:0000256" key="1">
    <source>
        <dbReference type="ARBA" id="ARBA00004496"/>
    </source>
</evidence>
<keyword evidence="15 18" id="KW-1207">Sterol metabolism</keyword>
<evidence type="ECO:0000256" key="8">
    <source>
        <dbReference type="ARBA" id="ARBA00022741"/>
    </source>
</evidence>
<dbReference type="SUPFAM" id="SSF54211">
    <property type="entry name" value="Ribosomal protein S5 domain 2-like"/>
    <property type="match status" value="1"/>
</dbReference>
<dbReference type="Proteomes" id="UP000789524">
    <property type="component" value="Unassembled WGS sequence"/>
</dbReference>
<keyword evidence="8 18" id="KW-0547">Nucleotide-binding</keyword>
<dbReference type="Gene3D" id="3.30.70.890">
    <property type="entry name" value="GHMP kinase, C-terminal domain"/>
    <property type="match status" value="1"/>
</dbReference>
<dbReference type="EC" id="2.7.1.36" evidence="3 18"/>
<keyword evidence="13 18" id="KW-0756">Sterol biosynthesis</keyword>
<evidence type="ECO:0000256" key="11">
    <source>
        <dbReference type="ARBA" id="ARBA00022842"/>
    </source>
</evidence>
<evidence type="ECO:0000256" key="14">
    <source>
        <dbReference type="ARBA" id="ARBA00023098"/>
    </source>
</evidence>
<evidence type="ECO:0000256" key="10">
    <source>
        <dbReference type="ARBA" id="ARBA00022840"/>
    </source>
</evidence>
<comment type="pathway">
    <text evidence="17 18">Isoprenoid biosynthesis; isopentenyl diphosphate biosynthesis via mevalonate pathway; isopentenyl diphosphate from (R)-mevalonate: step 1/3.</text>
</comment>
<evidence type="ECO:0000256" key="5">
    <source>
        <dbReference type="ARBA" id="ARBA00022516"/>
    </source>
</evidence>
<keyword evidence="12 18" id="KW-0752">Steroid biosynthesis</keyword>
<comment type="subcellular location">
    <subcellularLocation>
        <location evidence="1 18">Cytoplasm</location>
    </subcellularLocation>
</comment>
<comment type="caution">
    <text evidence="21">The sequence shown here is derived from an EMBL/GenBank/DDBJ whole genome shotgun (WGS) entry which is preliminary data.</text>
</comment>
<dbReference type="PRINTS" id="PR00959">
    <property type="entry name" value="MEVGALKINASE"/>
</dbReference>
<dbReference type="Gene3D" id="3.30.230.10">
    <property type="match status" value="1"/>
</dbReference>
<evidence type="ECO:0000256" key="18">
    <source>
        <dbReference type="RuleBase" id="RU363087"/>
    </source>
</evidence>
<dbReference type="NCBIfam" id="TIGR00549">
    <property type="entry name" value="mevalon_kin"/>
    <property type="match status" value="1"/>
</dbReference>
<dbReference type="UniPathway" id="UPA00057">
    <property type="reaction ID" value="UER00098"/>
</dbReference>
<evidence type="ECO:0000256" key="15">
    <source>
        <dbReference type="ARBA" id="ARBA00023166"/>
    </source>
</evidence>
<reference evidence="21" key="1">
    <citation type="submission" date="2021-09" db="EMBL/GenBank/DDBJ databases">
        <authorList>
            <person name="Martin H S."/>
        </authorList>
    </citation>
    <scope>NUCLEOTIDE SEQUENCE</scope>
</reference>
<feature type="domain" description="GHMP kinase C-terminal" evidence="20">
    <location>
        <begin position="292"/>
        <end position="362"/>
    </location>
</feature>
<evidence type="ECO:0000256" key="2">
    <source>
        <dbReference type="ARBA" id="ARBA00006495"/>
    </source>
</evidence>
<keyword evidence="22" id="KW-1185">Reference proteome</keyword>
<proteinExistence type="inferred from homology"/>
<dbReference type="PANTHER" id="PTHR43290">
    <property type="entry name" value="MEVALONATE KINASE"/>
    <property type="match status" value="1"/>
</dbReference>
<name>A0A8J2MIS0_9NEOP</name>
<keyword evidence="14 18" id="KW-0443">Lipid metabolism</keyword>
<keyword evidence="16 18" id="KW-0753">Steroid metabolism</keyword>
<dbReference type="Pfam" id="PF00288">
    <property type="entry name" value="GHMP_kinases_N"/>
    <property type="match status" value="1"/>
</dbReference>
<dbReference type="GO" id="GO:0019287">
    <property type="term" value="P:isopentenyl diphosphate biosynthetic process, mevalonate pathway"/>
    <property type="evidence" value="ECO:0007669"/>
    <property type="project" value="UniProtKB-UniPathway"/>
</dbReference>
<evidence type="ECO:0000259" key="20">
    <source>
        <dbReference type="Pfam" id="PF08544"/>
    </source>
</evidence>
<evidence type="ECO:0000256" key="12">
    <source>
        <dbReference type="ARBA" id="ARBA00022955"/>
    </source>
</evidence>
<organism evidence="21 22">
    <name type="scientific">Danaus chrysippus</name>
    <name type="common">African queen</name>
    <dbReference type="NCBI Taxonomy" id="151541"/>
    <lineage>
        <taxon>Eukaryota</taxon>
        <taxon>Metazoa</taxon>
        <taxon>Ecdysozoa</taxon>
        <taxon>Arthropoda</taxon>
        <taxon>Hexapoda</taxon>
        <taxon>Insecta</taxon>
        <taxon>Pterygota</taxon>
        <taxon>Neoptera</taxon>
        <taxon>Endopterygota</taxon>
        <taxon>Lepidoptera</taxon>
        <taxon>Glossata</taxon>
        <taxon>Ditrysia</taxon>
        <taxon>Papilionoidea</taxon>
        <taxon>Nymphalidae</taxon>
        <taxon>Danainae</taxon>
        <taxon>Danaini</taxon>
        <taxon>Danaina</taxon>
        <taxon>Danaus</taxon>
        <taxon>Anosia</taxon>
    </lineage>
</organism>
<dbReference type="GO" id="GO:0046872">
    <property type="term" value="F:metal ion binding"/>
    <property type="evidence" value="ECO:0007669"/>
    <property type="project" value="UniProtKB-KW"/>
</dbReference>
<dbReference type="GO" id="GO:0004496">
    <property type="term" value="F:mevalonate kinase activity"/>
    <property type="evidence" value="ECO:0007669"/>
    <property type="project" value="UniProtKB-EC"/>
</dbReference>
<dbReference type="GO" id="GO:0005829">
    <property type="term" value="C:cytosol"/>
    <property type="evidence" value="ECO:0007669"/>
    <property type="project" value="TreeGrafter"/>
</dbReference>
<dbReference type="FunFam" id="3.30.70.890:FF:000003">
    <property type="entry name" value="Mevalonate kinase"/>
    <property type="match status" value="1"/>
</dbReference>
<keyword evidence="9 18" id="KW-0418">Kinase</keyword>
<evidence type="ECO:0000256" key="4">
    <source>
        <dbReference type="ARBA" id="ARBA00022490"/>
    </source>
</evidence>
<evidence type="ECO:0000313" key="21">
    <source>
        <dbReference type="EMBL" id="CAG9558926.1"/>
    </source>
</evidence>
<evidence type="ECO:0000256" key="17">
    <source>
        <dbReference type="ARBA" id="ARBA00029438"/>
    </source>
</evidence>
<dbReference type="AlphaFoldDB" id="A0A8J2MIS0"/>
<dbReference type="GO" id="GO:0006695">
    <property type="term" value="P:cholesterol biosynthetic process"/>
    <property type="evidence" value="ECO:0007669"/>
    <property type="project" value="TreeGrafter"/>
</dbReference>